<evidence type="ECO:0000313" key="1">
    <source>
        <dbReference type="EMBL" id="MBJ9691455.1"/>
    </source>
</evidence>
<keyword evidence="2" id="KW-1185">Reference proteome</keyword>
<name>A0ABS1B4Y7_BURVI</name>
<gene>
    <name evidence="1" type="ORF">I5589_30760</name>
</gene>
<accession>A0ABS1B4Y7</accession>
<dbReference type="EMBL" id="JADVKH010000151">
    <property type="protein sequence ID" value="MBJ9691455.1"/>
    <property type="molecule type" value="Genomic_DNA"/>
</dbReference>
<evidence type="ECO:0000313" key="2">
    <source>
        <dbReference type="Proteomes" id="UP000808215"/>
    </source>
</evidence>
<reference evidence="1 2" key="1">
    <citation type="submission" date="2020-11" db="EMBL/GenBank/DDBJ databases">
        <title>Enhanced detection system for hospital associated transmission using whole genome sequencing surveillance.</title>
        <authorList>
            <person name="Harrison L.H."/>
            <person name="Van Tyne D."/>
            <person name="Marsh J.W."/>
            <person name="Griffith M.P."/>
            <person name="Snyder D.J."/>
            <person name="Cooper V.S."/>
            <person name="Mustapha M."/>
        </authorList>
    </citation>
    <scope>NUCLEOTIDE SEQUENCE [LARGE SCALE GENOMIC DNA]</scope>
    <source>
        <strain evidence="1 2">BC00020</strain>
    </source>
</reference>
<sequence>MGWFSNFCSSVASGVTSLVSAAGSVASMVWTEGKRIAAKVVDFVANEAEQVVGAVKRVWKTVKPYVATASTLLKAAAAATKAYPMLSGALSACGRVLDALLAFEESPLAKRLDAAIKWVIDMAKELHARLLSDEELVEALKHKRTFEDAAKQSTGEEEQHALRVTAFMVESLRLRRQIADLIEGDAIADFDHYLRLRAAQKLLEDAEQTLRKARSVDAISQDDLFLLKVGAALLEANPTLSDADAERLNSIIEVRFHKSLLPFVFEELMLAWAGEMQSREKEQRTVDERLIEDHIKYKRALRDKKNGRLSEEEAAKVTQTGDEIAARMEALKTLRADNAWYRILVQAAEGFMQVLEKDEETLIREDLGHIATHSAQVGKIILDCLQHGKPFESLTEDQRMLVVNFSNVFESAANARASQLVKVDV</sequence>
<dbReference type="RefSeq" id="WP_155626285.1">
    <property type="nucleotide sequence ID" value="NZ_CADFEW010000008.1"/>
</dbReference>
<protein>
    <submittedName>
        <fullName evidence="1">Uncharacterized protein</fullName>
    </submittedName>
</protein>
<proteinExistence type="predicted"/>
<dbReference type="Proteomes" id="UP000808215">
    <property type="component" value="Unassembled WGS sequence"/>
</dbReference>
<organism evidence="1 2">
    <name type="scientific">Burkholderia vietnamiensis</name>
    <dbReference type="NCBI Taxonomy" id="60552"/>
    <lineage>
        <taxon>Bacteria</taxon>
        <taxon>Pseudomonadati</taxon>
        <taxon>Pseudomonadota</taxon>
        <taxon>Betaproteobacteria</taxon>
        <taxon>Burkholderiales</taxon>
        <taxon>Burkholderiaceae</taxon>
        <taxon>Burkholderia</taxon>
        <taxon>Burkholderia cepacia complex</taxon>
    </lineage>
</organism>
<comment type="caution">
    <text evidence="1">The sequence shown here is derived from an EMBL/GenBank/DDBJ whole genome shotgun (WGS) entry which is preliminary data.</text>
</comment>